<dbReference type="EMBL" id="BPLQ01009592">
    <property type="protein sequence ID" value="GIY45105.1"/>
    <property type="molecule type" value="Genomic_DNA"/>
</dbReference>
<dbReference type="Proteomes" id="UP001054837">
    <property type="component" value="Unassembled WGS sequence"/>
</dbReference>
<organism evidence="1 2">
    <name type="scientific">Caerostris darwini</name>
    <dbReference type="NCBI Taxonomy" id="1538125"/>
    <lineage>
        <taxon>Eukaryota</taxon>
        <taxon>Metazoa</taxon>
        <taxon>Ecdysozoa</taxon>
        <taxon>Arthropoda</taxon>
        <taxon>Chelicerata</taxon>
        <taxon>Arachnida</taxon>
        <taxon>Araneae</taxon>
        <taxon>Araneomorphae</taxon>
        <taxon>Entelegynae</taxon>
        <taxon>Araneoidea</taxon>
        <taxon>Araneidae</taxon>
        <taxon>Caerostris</taxon>
    </lineage>
</organism>
<evidence type="ECO:0000313" key="2">
    <source>
        <dbReference type="Proteomes" id="UP001054837"/>
    </source>
</evidence>
<keyword evidence="2" id="KW-1185">Reference proteome</keyword>
<dbReference type="AlphaFoldDB" id="A0AAV4TFK5"/>
<dbReference type="InterPro" id="IPR023093">
    <property type="entry name" value="ScpA-like_C"/>
</dbReference>
<proteinExistence type="predicted"/>
<protein>
    <submittedName>
        <fullName evidence="1">CNDH2_C domain-containing protein</fullName>
    </submittedName>
</protein>
<comment type="caution">
    <text evidence="1">The sequence shown here is derived from an EMBL/GenBank/DDBJ whole genome shotgun (WGS) entry which is preliminary data.</text>
</comment>
<reference evidence="1 2" key="1">
    <citation type="submission" date="2021-06" db="EMBL/GenBank/DDBJ databases">
        <title>Caerostris darwini draft genome.</title>
        <authorList>
            <person name="Kono N."/>
            <person name="Arakawa K."/>
        </authorList>
    </citation>
    <scope>NUCLEOTIDE SEQUENCE [LARGE SCALE GENOMIC DNA]</scope>
</reference>
<name>A0AAV4TFK5_9ARAC</name>
<sequence length="604" mass="69075">MRACISDGSFLTSTPIFNGRTRNFFGISPSQSPKEALEDLKKELFQESLKHKYSSPCSINPVKKKRVRFSVETKGTLTKTPSLLKKSTIHNDKHDDVYANSLSYETSTSQSKGTLTKTPLLKKSAILNDKYDSGYATSLSYETSTSKNFTIQTPSVKETEQSVAESLIVKLIFKNKCDNGFTSLRKKLVLNSQTSEQSLDPLAEPSSLSTLNLSNIEEETDFKHETPYTKKILLNSLKSKKVKEESSISVVTDLTNSYSYDENSLNSETLNDSFQIKKAISGNSFLRLPNSSPDHPSLVRVSKCHEFNYFANLCSNSNFLKDAFHNNNASEYKIEFSALEAVYLFYFYLSLKMNSPFPMDNLKVSHFLKMKWLDCKHLIQDHDDNDFISWRKKLERICDSGLISNQEKIREGLTNLEHEVKMVQQTSRKGGKCTRCPKCSSPSIKIDHSSTLYNCTRISCDYEFCETKTIWRNVKLYDICISIFGNCSISNFHEKDFTTFARLAIFSTLYRNMPGLLRTEREPFEACSNNIMKYFIDNDKDIMSFEEFCEGKERWETIRYFFACLHLASSNKVKITTVQKDNGSELILIKLISGEEEAELFSLF</sequence>
<evidence type="ECO:0000313" key="1">
    <source>
        <dbReference type="EMBL" id="GIY45105.1"/>
    </source>
</evidence>
<dbReference type="Gene3D" id="1.10.10.580">
    <property type="entry name" value="Structural maintenance of chromosome 1. Chain E"/>
    <property type="match status" value="1"/>
</dbReference>
<gene>
    <name evidence="1" type="primary">AVEN_181967_1</name>
    <name evidence="1" type="ORF">CDAR_298281</name>
</gene>
<accession>A0AAV4TFK5</accession>